<dbReference type="InterPro" id="IPR000116">
    <property type="entry name" value="HMGA"/>
</dbReference>
<dbReference type="InterPro" id="IPR050381">
    <property type="entry name" value="SLX1_endonuclease"/>
</dbReference>
<dbReference type="PRINTS" id="PR00929">
    <property type="entry name" value="ATHOOK"/>
</dbReference>
<keyword evidence="6 11" id="KW-0378">Hydrolase</keyword>
<dbReference type="InterPro" id="IPR013083">
    <property type="entry name" value="Znf_RING/FYVE/PHD"/>
</dbReference>
<feature type="compositionally biased region" description="Acidic residues" evidence="12">
    <location>
        <begin position="350"/>
        <end position="363"/>
    </location>
</feature>
<dbReference type="PRINTS" id="PR00930">
    <property type="entry name" value="HIGHMOBLTYIY"/>
</dbReference>
<dbReference type="PANTHER" id="PTHR20208:SF10">
    <property type="entry name" value="STRUCTURE-SPECIFIC ENDONUCLEASE SUBUNIT SLX1"/>
    <property type="match status" value="1"/>
</dbReference>
<evidence type="ECO:0000259" key="13">
    <source>
        <dbReference type="PROSITE" id="PS50164"/>
    </source>
</evidence>
<evidence type="ECO:0000256" key="6">
    <source>
        <dbReference type="ARBA" id="ARBA00022801"/>
    </source>
</evidence>
<dbReference type="GO" id="GO:0000785">
    <property type="term" value="C:chromatin"/>
    <property type="evidence" value="ECO:0007669"/>
    <property type="project" value="InterPro"/>
</dbReference>
<keyword evidence="3" id="KW-0677">Repeat</keyword>
<comment type="cofactor">
    <cofactor evidence="11">
        <name>a divalent metal cation</name>
        <dbReference type="ChEBI" id="CHEBI:60240"/>
    </cofactor>
</comment>
<evidence type="ECO:0000256" key="9">
    <source>
        <dbReference type="ARBA" id="ARBA00023204"/>
    </source>
</evidence>
<feature type="region of interest" description="Disordered" evidence="12">
    <location>
        <begin position="306"/>
        <end position="408"/>
    </location>
</feature>
<protein>
    <recommendedName>
        <fullName evidence="13">GIY-YIG domain-containing protein</fullName>
    </recommendedName>
</protein>
<comment type="caution">
    <text evidence="11">Lacks conserved residue(s) required for the propagation of feature annotation.</text>
</comment>
<feature type="compositionally biased region" description="Basic residues" evidence="12">
    <location>
        <begin position="470"/>
        <end position="480"/>
    </location>
</feature>
<evidence type="ECO:0000256" key="11">
    <source>
        <dbReference type="HAMAP-Rule" id="MF_03100"/>
    </source>
</evidence>
<evidence type="ECO:0000256" key="7">
    <source>
        <dbReference type="ARBA" id="ARBA00023125"/>
    </source>
</evidence>
<dbReference type="CDD" id="cd10455">
    <property type="entry name" value="GIY-YIG_SLX1"/>
    <property type="match status" value="1"/>
</dbReference>
<evidence type="ECO:0000256" key="5">
    <source>
        <dbReference type="ARBA" id="ARBA00022763"/>
    </source>
</evidence>
<dbReference type="SMART" id="SM00384">
    <property type="entry name" value="AT_hook"/>
    <property type="match status" value="4"/>
</dbReference>
<evidence type="ECO:0000256" key="4">
    <source>
        <dbReference type="ARBA" id="ARBA00022759"/>
    </source>
</evidence>
<organism evidence="14 15">
    <name type="scientific">Exidia glandulosa HHB12029</name>
    <dbReference type="NCBI Taxonomy" id="1314781"/>
    <lineage>
        <taxon>Eukaryota</taxon>
        <taxon>Fungi</taxon>
        <taxon>Dikarya</taxon>
        <taxon>Basidiomycota</taxon>
        <taxon>Agaricomycotina</taxon>
        <taxon>Agaricomycetes</taxon>
        <taxon>Auriculariales</taxon>
        <taxon>Exidiaceae</taxon>
        <taxon>Exidia</taxon>
    </lineage>
</organism>
<dbReference type="PROSITE" id="PS00354">
    <property type="entry name" value="HMGI_Y"/>
    <property type="match status" value="1"/>
</dbReference>
<proteinExistence type="inferred from homology"/>
<dbReference type="HAMAP" id="MF_03100">
    <property type="entry name" value="Endonuc_su_Slx1"/>
    <property type="match status" value="1"/>
</dbReference>
<evidence type="ECO:0000256" key="3">
    <source>
        <dbReference type="ARBA" id="ARBA00022737"/>
    </source>
</evidence>
<comment type="subunit">
    <text evidence="11">Forms a heterodimer with SLX4.</text>
</comment>
<feature type="region of interest" description="Disordered" evidence="12">
    <location>
        <begin position="591"/>
        <end position="617"/>
    </location>
</feature>
<feature type="compositionally biased region" description="Basic residues" evidence="12">
    <location>
        <begin position="532"/>
        <end position="542"/>
    </location>
</feature>
<accession>A0A165MAU8</accession>
<evidence type="ECO:0000313" key="14">
    <source>
        <dbReference type="EMBL" id="KZV99005.1"/>
    </source>
</evidence>
<dbReference type="PANTHER" id="PTHR20208">
    <property type="entry name" value="STRUCTURE-SPECIFIC ENDONUCLEASE SUBUNIT SLX1"/>
    <property type="match status" value="1"/>
</dbReference>
<dbReference type="Pfam" id="PF01541">
    <property type="entry name" value="GIY-YIG"/>
    <property type="match status" value="1"/>
</dbReference>
<evidence type="ECO:0000256" key="1">
    <source>
        <dbReference type="ARBA" id="ARBA00004123"/>
    </source>
</evidence>
<comment type="similarity">
    <text evidence="11">Belongs to the SLX1 family.</text>
</comment>
<dbReference type="InterPro" id="IPR035901">
    <property type="entry name" value="GIY-YIG_endonuc_sf"/>
</dbReference>
<evidence type="ECO:0000256" key="2">
    <source>
        <dbReference type="ARBA" id="ARBA00022722"/>
    </source>
</evidence>
<dbReference type="InterPro" id="IPR017956">
    <property type="entry name" value="AT_hook_DNA-bd_motif"/>
</dbReference>
<evidence type="ECO:0000256" key="8">
    <source>
        <dbReference type="ARBA" id="ARBA00023172"/>
    </source>
</evidence>
<evidence type="ECO:0000313" key="15">
    <source>
        <dbReference type="Proteomes" id="UP000077266"/>
    </source>
</evidence>
<name>A0A165MAU8_EXIGL</name>
<keyword evidence="8 11" id="KW-0233">DNA recombination</keyword>
<dbReference type="Gene3D" id="3.40.1440.10">
    <property type="entry name" value="GIY-YIG endonuclease"/>
    <property type="match status" value="1"/>
</dbReference>
<dbReference type="Pfam" id="PF21202">
    <property type="entry name" value="SLX1_C"/>
    <property type="match status" value="1"/>
</dbReference>
<dbReference type="STRING" id="1314781.A0A165MAU8"/>
<dbReference type="InterPro" id="IPR000305">
    <property type="entry name" value="GIY-YIG_endonuc"/>
</dbReference>
<dbReference type="InterPro" id="IPR000637">
    <property type="entry name" value="HMGI/Y_DNA-bd_CS"/>
</dbReference>
<sequence length="656" mass="70984">MATTVPDLSPSKAKSRSSLVDHAFPSFYACYLLKSHKTPSATATYIGSTPHPPRRIRQHNGEIQGGAWKTKNGRPWNMNMIVYGFPSKLAALQYEWAWQHPQKTRHLRSVREEGAVFARAAKSLKKNILVARLMLSSHPYNLWPLHVKLFTSEAMRFWGEAARSTPPLPAGLTVQIELEGVDGKSGQAGSGRQGPLDVTDDVFTKAHLAKHATLHSEAGGHACAVCKEPIDIPTTDTLTLTVCPTKACTSVSHLVCLATAFTTAEASTSQRILPRGGDCPGCRQYVLWGDIVKGCYRRRIGKAVQLQEDGETSSPKKRKTATKKKASDDAHTQTVEAPKKRGRKKKAVAGDDDGTGEFFELDNIDVSGGSSESEETATRKKRSRSPVARQVEVAMQEPPRRVRAGKKKKAAVVDDGVGEFFDLDAVSLGAGSSEDEAGVVQEPTRRPRGRPRKNAVVVVTDVQLPSPSTPRRRGRPRKIPRGINSTAPLSRSGEEFFDLDDISSSSSSDDVGQDLPNPATDRDANVPVTAAKRPRGRPRKVQKVQNSMDVETQRSNLVLHEARARGRGTAPAAAPYSTSSRARDIAALFVDSSSSPPTTPIRAWTPPSPSTSSLRFPDPGDIVDNLASLSLIDKRPTVAAKRGAAAIADPHVIDLT</sequence>
<dbReference type="PROSITE" id="PS50164">
    <property type="entry name" value="GIY_YIG"/>
    <property type="match status" value="1"/>
</dbReference>
<comment type="subcellular location">
    <subcellularLocation>
        <location evidence="1 11">Nucleus</location>
    </subcellularLocation>
</comment>
<keyword evidence="5 11" id="KW-0227">DNA damage</keyword>
<feature type="compositionally biased region" description="Basic residues" evidence="12">
    <location>
        <begin position="315"/>
        <end position="324"/>
    </location>
</feature>
<dbReference type="GO" id="GO:0008821">
    <property type="term" value="F:crossover junction DNA endonuclease activity"/>
    <property type="evidence" value="ECO:0007669"/>
    <property type="project" value="TreeGrafter"/>
</dbReference>
<gene>
    <name evidence="14" type="ORF">EXIGLDRAFT_726492</name>
</gene>
<dbReference type="Gene3D" id="3.30.40.10">
    <property type="entry name" value="Zinc/RING finger domain, C3HC4 (zinc finger)"/>
    <property type="match status" value="1"/>
</dbReference>
<dbReference type="GO" id="GO:0033557">
    <property type="term" value="C:Slx1-Slx4 complex"/>
    <property type="evidence" value="ECO:0007669"/>
    <property type="project" value="UniProtKB-UniRule"/>
</dbReference>
<dbReference type="InterPro" id="IPR048749">
    <property type="entry name" value="SLX1_C"/>
</dbReference>
<reference evidence="14 15" key="1">
    <citation type="journal article" date="2016" name="Mol. Biol. Evol.">
        <title>Comparative Genomics of Early-Diverging Mushroom-Forming Fungi Provides Insights into the Origins of Lignocellulose Decay Capabilities.</title>
        <authorList>
            <person name="Nagy L.G."/>
            <person name="Riley R."/>
            <person name="Tritt A."/>
            <person name="Adam C."/>
            <person name="Daum C."/>
            <person name="Floudas D."/>
            <person name="Sun H."/>
            <person name="Yadav J.S."/>
            <person name="Pangilinan J."/>
            <person name="Larsson K.H."/>
            <person name="Matsuura K."/>
            <person name="Barry K."/>
            <person name="Labutti K."/>
            <person name="Kuo R."/>
            <person name="Ohm R.A."/>
            <person name="Bhattacharya S.S."/>
            <person name="Shirouzu T."/>
            <person name="Yoshinaga Y."/>
            <person name="Martin F.M."/>
            <person name="Grigoriev I.V."/>
            <person name="Hibbett D.S."/>
        </authorList>
    </citation>
    <scope>NUCLEOTIDE SEQUENCE [LARGE SCALE GENOMIC DNA]</scope>
    <source>
        <strain evidence="14 15">HHB12029</strain>
    </source>
</reference>
<dbReference type="GO" id="GO:0017108">
    <property type="term" value="F:5'-flap endonuclease activity"/>
    <property type="evidence" value="ECO:0007669"/>
    <property type="project" value="InterPro"/>
</dbReference>
<dbReference type="AlphaFoldDB" id="A0A165MAU8"/>
<feature type="domain" description="GIY-YIG" evidence="13">
    <location>
        <begin position="26"/>
        <end position="108"/>
    </location>
</feature>
<dbReference type="InterPro" id="IPR027520">
    <property type="entry name" value="Slx1"/>
</dbReference>
<keyword evidence="2 11" id="KW-0540">Nuclease</keyword>
<keyword evidence="15" id="KW-1185">Reference proteome</keyword>
<dbReference type="GO" id="GO:0006355">
    <property type="term" value="P:regulation of DNA-templated transcription"/>
    <property type="evidence" value="ECO:0007669"/>
    <property type="project" value="InterPro"/>
</dbReference>
<dbReference type="InParanoid" id="A0A165MAU8"/>
<evidence type="ECO:0000256" key="10">
    <source>
        <dbReference type="ARBA" id="ARBA00023242"/>
    </source>
</evidence>
<keyword evidence="4 11" id="KW-0255">Endonuclease</keyword>
<dbReference type="EMBL" id="KV425913">
    <property type="protein sequence ID" value="KZV99005.1"/>
    <property type="molecule type" value="Genomic_DNA"/>
</dbReference>
<dbReference type="OrthoDB" id="24645at2759"/>
<dbReference type="Proteomes" id="UP000077266">
    <property type="component" value="Unassembled WGS sequence"/>
</dbReference>
<keyword evidence="7" id="KW-0238">DNA-binding</keyword>
<dbReference type="GO" id="GO:0000724">
    <property type="term" value="P:double-strand break repair via homologous recombination"/>
    <property type="evidence" value="ECO:0007669"/>
    <property type="project" value="TreeGrafter"/>
</dbReference>
<dbReference type="GO" id="GO:0003677">
    <property type="term" value="F:DNA binding"/>
    <property type="evidence" value="ECO:0007669"/>
    <property type="project" value="UniProtKB-KW"/>
</dbReference>
<evidence type="ECO:0000256" key="12">
    <source>
        <dbReference type="SAM" id="MobiDB-lite"/>
    </source>
</evidence>
<keyword evidence="9 11" id="KW-0234">DNA repair</keyword>
<comment type="function">
    <text evidence="11">Catalytic subunit of the SLX1-SLX4 structure-specific endonuclease that resolves DNA secondary structures generated during DNA repair and recombination. Has endonuclease activity towards branched DNA substrates, introducing single-strand cuts in duplex DNA close to junctions with ss-DNA.</text>
</comment>
<dbReference type="FunFam" id="3.40.1440.10:FF:000006">
    <property type="entry name" value="Structure-specific endonuclease subunit SLX1"/>
    <property type="match status" value="1"/>
</dbReference>
<keyword evidence="10 11" id="KW-0539">Nucleus</keyword>
<feature type="region of interest" description="Disordered" evidence="12">
    <location>
        <begin position="431"/>
        <end position="550"/>
    </location>
</feature>